<feature type="domain" description="V-type proton ATPase subunit S1/VOA1 transmembrane" evidence="12">
    <location>
        <begin position="234"/>
        <end position="271"/>
    </location>
</feature>
<proteinExistence type="inferred from homology"/>
<feature type="signal peptide" evidence="11">
    <location>
        <begin position="1"/>
        <end position="16"/>
    </location>
</feature>
<gene>
    <name evidence="13" type="ORF">D9758_011766</name>
</gene>
<dbReference type="Proteomes" id="UP000559256">
    <property type="component" value="Unassembled WGS sequence"/>
</dbReference>
<dbReference type="EMBL" id="JAACJM010000082">
    <property type="protein sequence ID" value="KAF5349310.1"/>
    <property type="molecule type" value="Genomic_DNA"/>
</dbReference>
<evidence type="ECO:0000256" key="9">
    <source>
        <dbReference type="ARBA" id="ARBA00023316"/>
    </source>
</evidence>
<dbReference type="GO" id="GO:0005789">
    <property type="term" value="C:endoplasmic reticulum membrane"/>
    <property type="evidence" value="ECO:0007669"/>
    <property type="project" value="UniProtKB-SubCell"/>
</dbReference>
<dbReference type="OrthoDB" id="10029326at2759"/>
<comment type="similarity">
    <text evidence="2">Belongs to the BIG1 family.</text>
</comment>
<dbReference type="PANTHER" id="PTHR28285:SF1">
    <property type="entry name" value="PROTEIN BIG1"/>
    <property type="match status" value="1"/>
</dbReference>
<evidence type="ECO:0000256" key="4">
    <source>
        <dbReference type="ARBA" id="ARBA00022692"/>
    </source>
</evidence>
<evidence type="ECO:0000256" key="5">
    <source>
        <dbReference type="ARBA" id="ARBA00022729"/>
    </source>
</evidence>
<dbReference type="InterPro" id="IPR046756">
    <property type="entry name" value="VAS1/VOA1_TM"/>
</dbReference>
<comment type="caution">
    <text evidence="13">The sequence shown here is derived from an EMBL/GenBank/DDBJ whole genome shotgun (WGS) entry which is preliminary data.</text>
</comment>
<dbReference type="Pfam" id="PF20520">
    <property type="entry name" value="Ac45-VOA1_TM"/>
    <property type="match status" value="1"/>
</dbReference>
<keyword evidence="8 10" id="KW-0472">Membrane</keyword>
<keyword evidence="7 10" id="KW-1133">Transmembrane helix</keyword>
<evidence type="ECO:0000256" key="3">
    <source>
        <dbReference type="ARBA" id="ARBA00022089"/>
    </source>
</evidence>
<dbReference type="InterPro" id="IPR037654">
    <property type="entry name" value="Big1"/>
</dbReference>
<dbReference type="AlphaFoldDB" id="A0A8H5CWN3"/>
<feature type="transmembrane region" description="Helical" evidence="10">
    <location>
        <begin position="239"/>
        <end position="263"/>
    </location>
</feature>
<evidence type="ECO:0000256" key="1">
    <source>
        <dbReference type="ARBA" id="ARBA00004115"/>
    </source>
</evidence>
<accession>A0A8H5CWN3</accession>
<organism evidence="13 14">
    <name type="scientific">Tetrapyrgos nigripes</name>
    <dbReference type="NCBI Taxonomy" id="182062"/>
    <lineage>
        <taxon>Eukaryota</taxon>
        <taxon>Fungi</taxon>
        <taxon>Dikarya</taxon>
        <taxon>Basidiomycota</taxon>
        <taxon>Agaricomycotina</taxon>
        <taxon>Agaricomycetes</taxon>
        <taxon>Agaricomycetidae</taxon>
        <taxon>Agaricales</taxon>
        <taxon>Marasmiineae</taxon>
        <taxon>Marasmiaceae</taxon>
        <taxon>Tetrapyrgos</taxon>
    </lineage>
</organism>
<feature type="chain" id="PRO_5034689768" description="Protein BIG1" evidence="11">
    <location>
        <begin position="17"/>
        <end position="286"/>
    </location>
</feature>
<evidence type="ECO:0000256" key="6">
    <source>
        <dbReference type="ARBA" id="ARBA00022824"/>
    </source>
</evidence>
<evidence type="ECO:0000256" key="8">
    <source>
        <dbReference type="ARBA" id="ARBA00023136"/>
    </source>
</evidence>
<evidence type="ECO:0000256" key="7">
    <source>
        <dbReference type="ARBA" id="ARBA00022989"/>
    </source>
</evidence>
<evidence type="ECO:0000256" key="2">
    <source>
        <dbReference type="ARBA" id="ARBA00008203"/>
    </source>
</evidence>
<dbReference type="GO" id="GO:0006078">
    <property type="term" value="P:(1-&gt;6)-beta-D-glucan biosynthetic process"/>
    <property type="evidence" value="ECO:0007669"/>
    <property type="project" value="TreeGrafter"/>
</dbReference>
<keyword evidence="5 11" id="KW-0732">Signal</keyword>
<reference evidence="13 14" key="1">
    <citation type="journal article" date="2020" name="ISME J.">
        <title>Uncovering the hidden diversity of litter-decomposition mechanisms in mushroom-forming fungi.</title>
        <authorList>
            <person name="Floudas D."/>
            <person name="Bentzer J."/>
            <person name="Ahren D."/>
            <person name="Johansson T."/>
            <person name="Persson P."/>
            <person name="Tunlid A."/>
        </authorList>
    </citation>
    <scope>NUCLEOTIDE SEQUENCE [LARGE SCALE GENOMIC DNA]</scope>
    <source>
        <strain evidence="13 14">CBS 291.85</strain>
    </source>
</reference>
<evidence type="ECO:0000256" key="11">
    <source>
        <dbReference type="SAM" id="SignalP"/>
    </source>
</evidence>
<evidence type="ECO:0000313" key="13">
    <source>
        <dbReference type="EMBL" id="KAF5349310.1"/>
    </source>
</evidence>
<keyword evidence="9" id="KW-0961">Cell wall biogenesis/degradation</keyword>
<dbReference type="GO" id="GO:0009272">
    <property type="term" value="P:fungal-type cell wall biogenesis"/>
    <property type="evidence" value="ECO:0007669"/>
    <property type="project" value="TreeGrafter"/>
</dbReference>
<evidence type="ECO:0000313" key="14">
    <source>
        <dbReference type="Proteomes" id="UP000559256"/>
    </source>
</evidence>
<dbReference type="GO" id="GO:0071555">
    <property type="term" value="P:cell wall organization"/>
    <property type="evidence" value="ECO:0007669"/>
    <property type="project" value="UniProtKB-KW"/>
</dbReference>
<keyword evidence="4 10" id="KW-0812">Transmembrane</keyword>
<evidence type="ECO:0000259" key="12">
    <source>
        <dbReference type="Pfam" id="PF20520"/>
    </source>
</evidence>
<protein>
    <recommendedName>
        <fullName evidence="3">Protein BIG1</fullName>
    </recommendedName>
</protein>
<name>A0A8H5CWN3_9AGAR</name>
<evidence type="ECO:0000256" key="10">
    <source>
        <dbReference type="SAM" id="Phobius"/>
    </source>
</evidence>
<sequence>MTRLPLLLSLSPLALAFSNTSPLVAWSSHSSSVLDRLPSTVADKHHSLQLLETILLNEDVCEHEAIVLIGQPGLHASDLRNLPSNSHVARSLSSAPSSRQYAYVPLPLPVDASSISAVAEAVSEKCGSRLVNMMLGQEGVAFSKDEKTIIILGMPELELDGDRKGRVMEHDMVLSTTLSSLPFTSHLTIFTGSPASSSLSFSKRQEGSSLVLGSALTDPSVSAAKKGGILHNYQLLTPALITTLLVVLFILLPVMYFGISALASIQNPIRLEAAPKGYNAAERKNQ</sequence>
<keyword evidence="14" id="KW-1185">Reference proteome</keyword>
<comment type="subcellular location">
    <subcellularLocation>
        <location evidence="1">Endoplasmic reticulum membrane</location>
        <topology evidence="1">Single-pass type I membrane protein</topology>
    </subcellularLocation>
</comment>
<dbReference type="PANTHER" id="PTHR28285">
    <property type="entry name" value="PROTEIN BIG1"/>
    <property type="match status" value="1"/>
</dbReference>
<keyword evidence="6" id="KW-0256">Endoplasmic reticulum</keyword>